<comment type="caution">
    <text evidence="2">The sequence shown here is derived from an EMBL/GenBank/DDBJ whole genome shotgun (WGS) entry which is preliminary data.</text>
</comment>
<gene>
    <name evidence="2" type="ORF">IF129_06270</name>
</gene>
<reference evidence="2" key="1">
    <citation type="submission" date="2020-09" db="EMBL/GenBank/DDBJ databases">
        <title>Secondary metabolite and genome analysis of marine Streptomyces chumphonensis KK1-2T.</title>
        <authorList>
            <person name="Phongsopitanun W."/>
            <person name="Kanchanasin P."/>
            <person name="Pittayakhajonwut P."/>
            <person name="Suwanborirux K."/>
            <person name="Tanasupawat S."/>
        </authorList>
    </citation>
    <scope>NUCLEOTIDE SEQUENCE</scope>
    <source>
        <strain evidence="2">KK1-2</strain>
    </source>
</reference>
<dbReference type="RefSeq" id="WP_191208470.1">
    <property type="nucleotide sequence ID" value="NZ_BAABKL010000032.1"/>
</dbReference>
<keyword evidence="3" id="KW-1185">Reference proteome</keyword>
<organism evidence="2 3">
    <name type="scientific">Streptomyces chumphonensis</name>
    <dbReference type="NCBI Taxonomy" id="1214925"/>
    <lineage>
        <taxon>Bacteria</taxon>
        <taxon>Bacillati</taxon>
        <taxon>Actinomycetota</taxon>
        <taxon>Actinomycetes</taxon>
        <taxon>Kitasatosporales</taxon>
        <taxon>Streptomycetaceae</taxon>
        <taxon>Streptomyces</taxon>
    </lineage>
</organism>
<sequence>MEPGRPPLTAEEFARRVRAATGAVLALEARAGAVAAGPEAARRAGRALALRRHLGDRAAEPGGGADAALAELAQVAGWLLFDAERHRAAHRFSRLALTLARGCGERSVEHLVLATLSMQAAHLGRPDAALRLARDVLDGPRLPARVAAVFRLREAGAHALAGRRPDALRALGRAGALVAEGPGPRDPAWAWWVDEDEVAGHAGLVHAGLGAWGRAVDTLTAAPGAPAGTTGFRALFDAQLLTAQLRAAAWHDATELATRLSGHAHVIGSARATTLLERAARTAAADPRPPGPLRDAARHLWTTLPSPYDGGTSGPCHTGPAEGSPLT</sequence>
<evidence type="ECO:0000256" key="1">
    <source>
        <dbReference type="SAM" id="MobiDB-lite"/>
    </source>
</evidence>
<keyword evidence="2" id="KW-0238">DNA-binding</keyword>
<name>A0A927EW56_9ACTN</name>
<dbReference type="GO" id="GO:0003677">
    <property type="term" value="F:DNA binding"/>
    <property type="evidence" value="ECO:0007669"/>
    <property type="project" value="UniProtKB-KW"/>
</dbReference>
<evidence type="ECO:0000313" key="3">
    <source>
        <dbReference type="Proteomes" id="UP000632289"/>
    </source>
</evidence>
<dbReference type="Proteomes" id="UP000632289">
    <property type="component" value="Unassembled WGS sequence"/>
</dbReference>
<proteinExistence type="predicted"/>
<accession>A0A927EW56</accession>
<protein>
    <submittedName>
        <fullName evidence="2">DNA-binding protein</fullName>
    </submittedName>
</protein>
<evidence type="ECO:0000313" key="2">
    <source>
        <dbReference type="EMBL" id="MBD3931164.1"/>
    </source>
</evidence>
<dbReference type="EMBL" id="JACXYU010000002">
    <property type="protein sequence ID" value="MBD3931164.1"/>
    <property type="molecule type" value="Genomic_DNA"/>
</dbReference>
<feature type="region of interest" description="Disordered" evidence="1">
    <location>
        <begin position="302"/>
        <end position="327"/>
    </location>
</feature>
<dbReference type="AlphaFoldDB" id="A0A927EW56"/>